<name>A0AAV7W2A1_PLEWA</name>
<feature type="domain" description="Reverse transcriptase" evidence="1">
    <location>
        <begin position="59"/>
        <end position="197"/>
    </location>
</feature>
<protein>
    <recommendedName>
        <fullName evidence="1">Reverse transcriptase domain-containing protein</fullName>
    </recommendedName>
</protein>
<dbReference type="EMBL" id="JANPWB010000002">
    <property type="protein sequence ID" value="KAJ1208012.1"/>
    <property type="molecule type" value="Genomic_DNA"/>
</dbReference>
<sequence>MISLRAELLGPDGLPADLYKTFATALAPHLLYVFEQSVQEGSLLISQNEALLVSLPKPRKDPMELGSYHPLAMLNTDYKMLAKMIVARLAPMVPDLVHADQNGFVPAQDTSHNIRRLFCVMHYSTREWQIVGCLVLDLEKAFDSLEWPCLFGVLRQLGLEPLFLRMIKLLYTSPRVQVRTSGGISEPVEVRRGTRQG</sequence>
<organism evidence="2 3">
    <name type="scientific">Pleurodeles waltl</name>
    <name type="common">Iberian ribbed newt</name>
    <dbReference type="NCBI Taxonomy" id="8319"/>
    <lineage>
        <taxon>Eukaryota</taxon>
        <taxon>Metazoa</taxon>
        <taxon>Chordata</taxon>
        <taxon>Craniata</taxon>
        <taxon>Vertebrata</taxon>
        <taxon>Euteleostomi</taxon>
        <taxon>Amphibia</taxon>
        <taxon>Batrachia</taxon>
        <taxon>Caudata</taxon>
        <taxon>Salamandroidea</taxon>
        <taxon>Salamandridae</taxon>
        <taxon>Pleurodelinae</taxon>
        <taxon>Pleurodeles</taxon>
    </lineage>
</organism>
<dbReference type="InterPro" id="IPR000477">
    <property type="entry name" value="RT_dom"/>
</dbReference>
<evidence type="ECO:0000313" key="3">
    <source>
        <dbReference type="Proteomes" id="UP001066276"/>
    </source>
</evidence>
<evidence type="ECO:0000259" key="1">
    <source>
        <dbReference type="Pfam" id="PF00078"/>
    </source>
</evidence>
<dbReference type="AlphaFoldDB" id="A0AAV7W2A1"/>
<dbReference type="Proteomes" id="UP001066276">
    <property type="component" value="Chromosome 1_2"/>
</dbReference>
<dbReference type="Pfam" id="PF00078">
    <property type="entry name" value="RVT_1"/>
    <property type="match status" value="1"/>
</dbReference>
<comment type="caution">
    <text evidence="2">The sequence shown here is derived from an EMBL/GenBank/DDBJ whole genome shotgun (WGS) entry which is preliminary data.</text>
</comment>
<accession>A0AAV7W2A1</accession>
<keyword evidence="3" id="KW-1185">Reference proteome</keyword>
<reference evidence="2" key="1">
    <citation type="journal article" date="2022" name="bioRxiv">
        <title>Sequencing and chromosome-scale assembly of the giantPleurodeles waltlgenome.</title>
        <authorList>
            <person name="Brown T."/>
            <person name="Elewa A."/>
            <person name="Iarovenko S."/>
            <person name="Subramanian E."/>
            <person name="Araus A.J."/>
            <person name="Petzold A."/>
            <person name="Susuki M."/>
            <person name="Suzuki K.-i.T."/>
            <person name="Hayashi T."/>
            <person name="Toyoda A."/>
            <person name="Oliveira C."/>
            <person name="Osipova E."/>
            <person name="Leigh N.D."/>
            <person name="Simon A."/>
            <person name="Yun M.H."/>
        </authorList>
    </citation>
    <scope>NUCLEOTIDE SEQUENCE</scope>
    <source>
        <strain evidence="2">20211129_DDA</strain>
        <tissue evidence="2">Liver</tissue>
    </source>
</reference>
<gene>
    <name evidence="2" type="ORF">NDU88_003402</name>
</gene>
<evidence type="ECO:0000313" key="2">
    <source>
        <dbReference type="EMBL" id="KAJ1208012.1"/>
    </source>
</evidence>
<dbReference type="PANTHER" id="PTHR19446">
    <property type="entry name" value="REVERSE TRANSCRIPTASES"/>
    <property type="match status" value="1"/>
</dbReference>
<proteinExistence type="predicted"/>